<accession>A0A126QSD3</accession>
<keyword evidence="5" id="KW-1185">Reference proteome</keyword>
<dbReference type="SUPFAM" id="SSF53807">
    <property type="entry name" value="Helical backbone' metal receptor"/>
    <property type="match status" value="1"/>
</dbReference>
<dbReference type="Pfam" id="PF01497">
    <property type="entry name" value="Peripla_BP_2"/>
    <property type="match status" value="1"/>
</dbReference>
<dbReference type="Proteomes" id="UP000055611">
    <property type="component" value="Chromosome"/>
</dbReference>
<keyword evidence="1" id="KW-0732">Signal</keyword>
<evidence type="ECO:0000313" key="5">
    <source>
        <dbReference type="Proteomes" id="UP000055611"/>
    </source>
</evidence>
<reference evidence="4 6" key="2">
    <citation type="submission" date="2019-03" db="EMBL/GenBank/DDBJ databases">
        <title>Genomic Encyclopedia of Type Strains, Phase IV (KMG-IV): sequencing the most valuable type-strain genomes for metagenomic binning, comparative biology and taxonomic classification.</title>
        <authorList>
            <person name="Goeker M."/>
        </authorList>
    </citation>
    <scope>NUCLEOTIDE SEQUENCE [LARGE SCALE GENOMIC DNA]</scope>
    <source>
        <strain evidence="4 6">DSM 101483</strain>
    </source>
</reference>
<evidence type="ECO:0000313" key="6">
    <source>
        <dbReference type="Proteomes" id="UP000295506"/>
    </source>
</evidence>
<dbReference type="PANTHER" id="PTHR30535:SF34">
    <property type="entry name" value="MOLYBDATE-BINDING PROTEIN MOLA"/>
    <property type="match status" value="1"/>
</dbReference>
<reference evidence="3 5" key="1">
    <citation type="journal article" date="2016" name="Front. Microbiol.">
        <title>Genome Sequence of the Piezophilic, Mesophilic Sulfate-Reducing Bacterium Desulfovibrio indicus J2T.</title>
        <authorList>
            <person name="Cao J."/>
            <person name="Maignien L."/>
            <person name="Shao Z."/>
            <person name="Alain K."/>
            <person name="Jebbar M."/>
        </authorList>
    </citation>
    <scope>NUCLEOTIDE SEQUENCE [LARGE SCALE GENOMIC DNA]</scope>
    <source>
        <strain evidence="3 5">J2</strain>
    </source>
</reference>
<feature type="domain" description="Fe/B12 periplasmic-binding" evidence="2">
    <location>
        <begin position="45"/>
        <end position="329"/>
    </location>
</feature>
<sequence>MELVHRFRFLAAVLVLALFIPLPAQARSVTDAGGKVIEIPDAVERVICSGSGSLRLLTYLQGQSLAVAVDDIESRRSRFDSRPYAIANQQFKTMPVFGQFRGHDNPELILTLEPQPQVVFKTFSTMGHDPAELEQKTGIPVVVLDYGNLGARRDQLFATLRLMGEVVGREQRAESVIAYITELIDDLNKRTADIPEQDRPSAFVGGVAFKGPHGFQSTEPTYPPFSFVRARNLAYDANSAGKGLSQSDVAKEKIVEWNPDYLFLDLSTLQMGDEAGGLFELRTDPAYRTLAAVKADRVYGVLPYNWYSINYGSILANAYFIGKTLYPDRFADVDPAAKADEIYTFLVGKPVFADMNHMFQGMAYVPVRVN</sequence>
<dbReference type="InterPro" id="IPR050902">
    <property type="entry name" value="ABC_Transporter_SBP"/>
</dbReference>
<evidence type="ECO:0000313" key="3">
    <source>
        <dbReference type="EMBL" id="AMK12657.1"/>
    </source>
</evidence>
<organism evidence="4 6">
    <name type="scientific">Pseudodesulfovibrio indicus</name>
    <dbReference type="NCBI Taxonomy" id="1716143"/>
    <lineage>
        <taxon>Bacteria</taxon>
        <taxon>Pseudomonadati</taxon>
        <taxon>Thermodesulfobacteriota</taxon>
        <taxon>Desulfovibrionia</taxon>
        <taxon>Desulfovibrionales</taxon>
        <taxon>Desulfovibrionaceae</taxon>
    </lineage>
</organism>
<dbReference type="PANTHER" id="PTHR30535">
    <property type="entry name" value="VITAMIN B12-BINDING PROTEIN"/>
    <property type="match status" value="1"/>
</dbReference>
<proteinExistence type="predicted"/>
<protein>
    <submittedName>
        <fullName evidence="4">Iron complex transport system substrate-binding protein</fullName>
    </submittedName>
    <submittedName>
        <fullName evidence="3">Iron transporter</fullName>
    </submittedName>
</protein>
<dbReference type="EMBL" id="CP014206">
    <property type="protein sequence ID" value="AMK12657.1"/>
    <property type="molecule type" value="Genomic_DNA"/>
</dbReference>
<dbReference type="Proteomes" id="UP000295506">
    <property type="component" value="Unassembled WGS sequence"/>
</dbReference>
<name>A0A126QSD3_9BACT</name>
<feature type="chain" id="PRO_5044548272" evidence="1">
    <location>
        <begin position="27"/>
        <end position="370"/>
    </location>
</feature>
<dbReference type="Gene3D" id="3.40.50.1980">
    <property type="entry name" value="Nitrogenase molybdenum iron protein domain"/>
    <property type="match status" value="2"/>
</dbReference>
<gene>
    <name evidence="3" type="ORF">AWY79_16860</name>
    <name evidence="4" type="ORF">EDC59_102406</name>
</gene>
<evidence type="ECO:0000259" key="2">
    <source>
        <dbReference type="PROSITE" id="PS50983"/>
    </source>
</evidence>
<dbReference type="OrthoDB" id="9775594at2"/>
<dbReference type="InterPro" id="IPR002491">
    <property type="entry name" value="ABC_transptr_periplasmic_BD"/>
</dbReference>
<dbReference type="KEGG" id="dej:AWY79_16860"/>
<dbReference type="RefSeq" id="WP_066806461.1">
    <property type="nucleotide sequence ID" value="NZ_CP014206.1"/>
</dbReference>
<feature type="signal peptide" evidence="1">
    <location>
        <begin position="1"/>
        <end position="26"/>
    </location>
</feature>
<dbReference type="PROSITE" id="PS50983">
    <property type="entry name" value="FE_B12_PBP"/>
    <property type="match status" value="1"/>
</dbReference>
<evidence type="ECO:0000256" key="1">
    <source>
        <dbReference type="SAM" id="SignalP"/>
    </source>
</evidence>
<dbReference type="AlphaFoldDB" id="A0A126QSD3"/>
<dbReference type="CDD" id="cd01147">
    <property type="entry name" value="HemV-2"/>
    <property type="match status" value="1"/>
</dbReference>
<evidence type="ECO:0000313" key="4">
    <source>
        <dbReference type="EMBL" id="TDT90972.1"/>
    </source>
</evidence>
<dbReference type="EMBL" id="SOBK01000002">
    <property type="protein sequence ID" value="TDT90972.1"/>
    <property type="molecule type" value="Genomic_DNA"/>
</dbReference>